<organism evidence="8 9">
    <name type="scientific">Pseudomonas fluorescens</name>
    <dbReference type="NCBI Taxonomy" id="294"/>
    <lineage>
        <taxon>Bacteria</taxon>
        <taxon>Pseudomonadati</taxon>
        <taxon>Pseudomonadota</taxon>
        <taxon>Gammaproteobacteria</taxon>
        <taxon>Pseudomonadales</taxon>
        <taxon>Pseudomonadaceae</taxon>
        <taxon>Pseudomonas</taxon>
    </lineage>
</organism>
<dbReference type="InterPro" id="IPR014025">
    <property type="entry name" value="Glutaredoxin_subgr"/>
</dbReference>
<feature type="domain" description="Glutaredoxin" evidence="7">
    <location>
        <begin position="4"/>
        <end position="63"/>
    </location>
</feature>
<dbReference type="InterPro" id="IPR011900">
    <property type="entry name" value="GRX_bact"/>
</dbReference>
<dbReference type="InterPro" id="IPR051548">
    <property type="entry name" value="Grx-like_ET"/>
</dbReference>
<dbReference type="NCBIfam" id="TIGR02181">
    <property type="entry name" value="GRX_bact"/>
    <property type="match status" value="1"/>
</dbReference>
<evidence type="ECO:0000256" key="4">
    <source>
        <dbReference type="ARBA" id="ARBA00023157"/>
    </source>
</evidence>
<evidence type="ECO:0000256" key="6">
    <source>
        <dbReference type="RuleBase" id="RU364065"/>
    </source>
</evidence>
<keyword evidence="4" id="KW-1015">Disulfide bond</keyword>
<keyword evidence="6" id="KW-0963">Cytoplasm</keyword>
<proteinExistence type="inferred from homology"/>
<dbReference type="GO" id="GO:0045454">
    <property type="term" value="P:cell redox homeostasis"/>
    <property type="evidence" value="ECO:0007669"/>
    <property type="project" value="InterPro"/>
</dbReference>
<keyword evidence="2 6" id="KW-0813">Transport</keyword>
<dbReference type="PROSITE" id="PS51354">
    <property type="entry name" value="GLUTAREDOXIN_2"/>
    <property type="match status" value="1"/>
</dbReference>
<dbReference type="GO" id="GO:0015038">
    <property type="term" value="F:glutathione disulfide oxidoreductase activity"/>
    <property type="evidence" value="ECO:0007669"/>
    <property type="project" value="UniProtKB-UniRule"/>
</dbReference>
<reference evidence="8 9" key="1">
    <citation type="submission" date="2015-09" db="EMBL/GenBank/DDBJ databases">
        <authorList>
            <person name="Jackson K.R."/>
            <person name="Lunt B.L."/>
            <person name="Fisher J.N.B."/>
            <person name="Gardner A.V."/>
            <person name="Bailey M.E."/>
            <person name="Deus L.M."/>
            <person name="Earl A.S."/>
            <person name="Gibby P.D."/>
            <person name="Hartmann K.A."/>
            <person name="Liu J.E."/>
            <person name="Manci A.M."/>
            <person name="Nielsen D.A."/>
            <person name="Solomon M.B."/>
            <person name="Breakwell D.P."/>
            <person name="Burnett S.H."/>
            <person name="Grose J.H."/>
        </authorList>
    </citation>
    <scope>NUCLEOTIDE SEQUENCE [LARGE SCALE GENOMIC DNA]</scope>
    <source>
        <strain evidence="8 9">S613</strain>
    </source>
</reference>
<evidence type="ECO:0000256" key="1">
    <source>
        <dbReference type="ARBA" id="ARBA00007787"/>
    </source>
</evidence>
<dbReference type="InterPro" id="IPR011767">
    <property type="entry name" value="GLR_AS"/>
</dbReference>
<evidence type="ECO:0000256" key="5">
    <source>
        <dbReference type="ARBA" id="ARBA00023284"/>
    </source>
</evidence>
<dbReference type="PROSITE" id="PS00195">
    <property type="entry name" value="GLUTAREDOXIN_1"/>
    <property type="match status" value="1"/>
</dbReference>
<dbReference type="EMBL" id="LJXB01000081">
    <property type="protein sequence ID" value="KPU58610.1"/>
    <property type="molecule type" value="Genomic_DNA"/>
</dbReference>
<dbReference type="Proteomes" id="UP000050349">
    <property type="component" value="Unassembled WGS sequence"/>
</dbReference>
<dbReference type="SUPFAM" id="SSF52833">
    <property type="entry name" value="Thioredoxin-like"/>
    <property type="match status" value="1"/>
</dbReference>
<accession>A0A0P8XP92</accession>
<evidence type="ECO:0000256" key="3">
    <source>
        <dbReference type="ARBA" id="ARBA00022982"/>
    </source>
</evidence>
<dbReference type="PRINTS" id="PR00160">
    <property type="entry name" value="GLUTAREDOXIN"/>
</dbReference>
<comment type="similarity">
    <text evidence="1 6">Belongs to the glutaredoxin family.</text>
</comment>
<comment type="function">
    <text evidence="6">Has a glutathione-disulfide oxidoreductase activity in the presence of NADPH and glutathione reductase. Reduces low molecular weight disulfides and proteins.</text>
</comment>
<comment type="caution">
    <text evidence="8">The sequence shown here is derived from an EMBL/GenBank/DDBJ whole genome shotgun (WGS) entry which is preliminary data.</text>
</comment>
<sequence>MNTVTLYTTDTCPYCRNAKALLASKGVAMQEINIQREPGKFEEMLSRSNRRSVPQIFIGDTHIGGFDDLARLDRQGGLMSMLA</sequence>
<evidence type="ECO:0000259" key="7">
    <source>
        <dbReference type="Pfam" id="PF00462"/>
    </source>
</evidence>
<dbReference type="InterPro" id="IPR002109">
    <property type="entry name" value="Glutaredoxin"/>
</dbReference>
<evidence type="ECO:0000313" key="8">
    <source>
        <dbReference type="EMBL" id="KPU58610.1"/>
    </source>
</evidence>
<keyword evidence="5 6" id="KW-0676">Redox-active center</keyword>
<protein>
    <recommendedName>
        <fullName evidence="6">Glutaredoxin</fullName>
    </recommendedName>
</protein>
<dbReference type="PANTHER" id="PTHR34386:SF1">
    <property type="entry name" value="GLUTAREDOXIN-LIKE PROTEIN NRDH"/>
    <property type="match status" value="1"/>
</dbReference>
<keyword evidence="3 6" id="KW-0249">Electron transport</keyword>
<evidence type="ECO:0000313" key="9">
    <source>
        <dbReference type="Proteomes" id="UP000050349"/>
    </source>
</evidence>
<name>A0A0P8XP92_PSEFL</name>
<dbReference type="CDD" id="cd03418">
    <property type="entry name" value="GRX_GRXb_1_3_like"/>
    <property type="match status" value="1"/>
</dbReference>
<dbReference type="GO" id="GO:0009055">
    <property type="term" value="F:electron transfer activity"/>
    <property type="evidence" value="ECO:0007669"/>
    <property type="project" value="TreeGrafter"/>
</dbReference>
<dbReference type="PANTHER" id="PTHR34386">
    <property type="entry name" value="GLUTAREDOXIN"/>
    <property type="match status" value="1"/>
</dbReference>
<dbReference type="Gene3D" id="3.40.30.10">
    <property type="entry name" value="Glutaredoxin"/>
    <property type="match status" value="1"/>
</dbReference>
<dbReference type="OrthoDB" id="9814618at2"/>
<gene>
    <name evidence="8" type="primary">grxC</name>
    <name evidence="8" type="ORF">AN403_3645</name>
</gene>
<dbReference type="InterPro" id="IPR036249">
    <property type="entry name" value="Thioredoxin-like_sf"/>
</dbReference>
<evidence type="ECO:0000256" key="2">
    <source>
        <dbReference type="ARBA" id="ARBA00022448"/>
    </source>
</evidence>
<dbReference type="RefSeq" id="WP_057398536.1">
    <property type="nucleotide sequence ID" value="NZ_LJXB01000081.1"/>
</dbReference>
<dbReference type="Pfam" id="PF00462">
    <property type="entry name" value="Glutaredoxin"/>
    <property type="match status" value="1"/>
</dbReference>
<dbReference type="PATRIC" id="fig|294.162.peg.3574"/>
<dbReference type="AlphaFoldDB" id="A0A0P8XP92"/>